<dbReference type="Gene3D" id="1.25.40.10">
    <property type="entry name" value="Tetratricopeptide repeat domain"/>
    <property type="match status" value="1"/>
</dbReference>
<gene>
    <name evidence="4" type="ORF">KCU98_g5221</name>
</gene>
<evidence type="ECO:0000256" key="2">
    <source>
        <dbReference type="ARBA" id="ARBA00022946"/>
    </source>
</evidence>
<keyword evidence="5" id="KW-1185">Reference proteome</keyword>
<reference evidence="4" key="1">
    <citation type="journal article" date="2021" name="J Fungi (Basel)">
        <title>Virulence traits and population genomics of the black yeast Aureobasidium melanogenum.</title>
        <authorList>
            <person name="Cernosa A."/>
            <person name="Sun X."/>
            <person name="Gostincar C."/>
            <person name="Fang C."/>
            <person name="Gunde-Cimerman N."/>
            <person name="Song Z."/>
        </authorList>
    </citation>
    <scope>NUCLEOTIDE SEQUENCE</scope>
    <source>
        <strain evidence="4">EXF-9298</strain>
    </source>
</reference>
<keyword evidence="3" id="KW-0496">Mitochondrion</keyword>
<dbReference type="Pfam" id="PF12921">
    <property type="entry name" value="ATP13"/>
    <property type="match status" value="1"/>
</dbReference>
<keyword evidence="2" id="KW-0809">Transit peptide</keyword>
<evidence type="ECO:0000256" key="3">
    <source>
        <dbReference type="ARBA" id="ARBA00023128"/>
    </source>
</evidence>
<dbReference type="Proteomes" id="UP000729357">
    <property type="component" value="Unassembled WGS sequence"/>
</dbReference>
<dbReference type="GO" id="GO:0005739">
    <property type="term" value="C:mitochondrion"/>
    <property type="evidence" value="ECO:0007669"/>
    <property type="project" value="UniProtKB-SubCell"/>
</dbReference>
<evidence type="ECO:0000256" key="1">
    <source>
        <dbReference type="ARBA" id="ARBA00004173"/>
    </source>
</evidence>
<feature type="non-terminal residue" evidence="4">
    <location>
        <position position="309"/>
    </location>
</feature>
<proteinExistence type="predicted"/>
<organism evidence="4 5">
    <name type="scientific">Aureobasidium melanogenum</name>
    <name type="common">Aureobasidium pullulans var. melanogenum</name>
    <dbReference type="NCBI Taxonomy" id="46634"/>
    <lineage>
        <taxon>Eukaryota</taxon>
        <taxon>Fungi</taxon>
        <taxon>Dikarya</taxon>
        <taxon>Ascomycota</taxon>
        <taxon>Pezizomycotina</taxon>
        <taxon>Dothideomycetes</taxon>
        <taxon>Dothideomycetidae</taxon>
        <taxon>Dothideales</taxon>
        <taxon>Saccotheciaceae</taxon>
        <taxon>Aureobasidium</taxon>
    </lineage>
</organism>
<name>A0A9P8JVU8_AURME</name>
<comment type="caution">
    <text evidence="4">The sequence shown here is derived from an EMBL/GenBank/DDBJ whole genome shotgun (WGS) entry which is preliminary data.</text>
</comment>
<sequence length="309" mass="35528">MQADNIIPDLRCYNNYMGAIVSNLRHDPDTRQNRRVATFGTEARCKLSPSAKFAAYHVGIGGIKDSALELHREIPKSEIVPDEETLRLLILSVGREGDLNTVKRLLRQVWRTNVAAIVDGLEEGHLKNELDISPTSPLHPSPFLVYAVAHVFSINNEIPAVLKLVDHISQTYNVKVFDYVWHELLNWTFVLSLPRQASGNEHAILPKASVQKLWKLCETNLTATRNMWHYMCEALPLYEAMRKETRYLNKNLHRVLKLSQPVETLEQKYNRSRLNEKASRLFLKRWVRLLLGSMRHGAEWMVVFTGVPD</sequence>
<evidence type="ECO:0000313" key="5">
    <source>
        <dbReference type="Proteomes" id="UP000729357"/>
    </source>
</evidence>
<comment type="subcellular location">
    <subcellularLocation>
        <location evidence="1">Mitochondrion</location>
    </subcellularLocation>
</comment>
<dbReference type="InterPro" id="IPR011990">
    <property type="entry name" value="TPR-like_helical_dom_sf"/>
</dbReference>
<accession>A0A9P8JVU8</accession>
<dbReference type="InterPro" id="IPR024319">
    <property type="entry name" value="ATPase_expression_mit"/>
</dbReference>
<protein>
    <submittedName>
        <fullName evidence="4">Uncharacterized protein</fullName>
    </submittedName>
</protein>
<reference evidence="4" key="2">
    <citation type="submission" date="2021-08" db="EMBL/GenBank/DDBJ databases">
        <authorList>
            <person name="Gostincar C."/>
            <person name="Sun X."/>
            <person name="Song Z."/>
            <person name="Gunde-Cimerman N."/>
        </authorList>
    </citation>
    <scope>NUCLEOTIDE SEQUENCE</scope>
    <source>
        <strain evidence="4">EXF-9298</strain>
    </source>
</reference>
<dbReference type="EMBL" id="JAHFXS010000465">
    <property type="protein sequence ID" value="KAG9984717.1"/>
    <property type="molecule type" value="Genomic_DNA"/>
</dbReference>
<evidence type="ECO:0000313" key="4">
    <source>
        <dbReference type="EMBL" id="KAG9984717.1"/>
    </source>
</evidence>
<dbReference type="AlphaFoldDB" id="A0A9P8JVU8"/>